<protein>
    <submittedName>
        <fullName evidence="2">DUF1622 domain-containing protein</fullName>
    </submittedName>
</protein>
<organism evidence="2 3">
    <name type="scientific">Anaerosalibacter bizertensis</name>
    <dbReference type="NCBI Taxonomy" id="932217"/>
    <lineage>
        <taxon>Bacteria</taxon>
        <taxon>Bacillati</taxon>
        <taxon>Bacillota</taxon>
        <taxon>Tissierellia</taxon>
        <taxon>Tissierellales</taxon>
        <taxon>Sporanaerobacteraceae</taxon>
        <taxon>Anaerosalibacter</taxon>
    </lineage>
</organism>
<dbReference type="Proteomes" id="UP000462760">
    <property type="component" value="Unassembled WGS sequence"/>
</dbReference>
<evidence type="ECO:0000256" key="1">
    <source>
        <dbReference type="SAM" id="Phobius"/>
    </source>
</evidence>
<dbReference type="AlphaFoldDB" id="A0A844FHL7"/>
<reference evidence="2 3" key="1">
    <citation type="submission" date="2019-08" db="EMBL/GenBank/DDBJ databases">
        <title>In-depth cultivation of the pig gut microbiome towards novel bacterial diversity and tailored functional studies.</title>
        <authorList>
            <person name="Wylensek D."/>
            <person name="Hitch T.C.A."/>
            <person name="Clavel T."/>
        </authorList>
    </citation>
    <scope>NUCLEOTIDE SEQUENCE [LARGE SCALE GENOMIC DNA]</scope>
    <source>
        <strain evidence="2 3">Med78-601-WT-4W-RMD-3</strain>
    </source>
</reference>
<feature type="transmembrane region" description="Helical" evidence="1">
    <location>
        <begin position="12"/>
        <end position="31"/>
    </location>
</feature>
<evidence type="ECO:0000313" key="3">
    <source>
        <dbReference type="Proteomes" id="UP000462760"/>
    </source>
</evidence>
<keyword evidence="1" id="KW-1133">Transmembrane helix</keyword>
<evidence type="ECO:0000313" key="2">
    <source>
        <dbReference type="EMBL" id="MSS43460.1"/>
    </source>
</evidence>
<keyword evidence="1" id="KW-0472">Membrane</keyword>
<dbReference type="EMBL" id="VULR01000008">
    <property type="protein sequence ID" value="MSS43460.1"/>
    <property type="molecule type" value="Genomic_DNA"/>
</dbReference>
<dbReference type="InterPro" id="IPR012427">
    <property type="entry name" value="DUF1622"/>
</dbReference>
<dbReference type="RefSeq" id="WP_154484145.1">
    <property type="nucleotide sequence ID" value="NZ_VULR01000008.1"/>
</dbReference>
<sequence length="118" mass="13488">MAIEIFLEKIIPYITGTLETIGVLIIVFASLKTFIKFIKNKFDFNDESLKIELAKGLALSLEFKLAAEILKTVIIRTLDEFIILSAVVVLRVILTFVIHWEIKTGLKEENNKVEEIHN</sequence>
<comment type="caution">
    <text evidence="2">The sequence shown here is derived from an EMBL/GenBank/DDBJ whole genome shotgun (WGS) entry which is preliminary data.</text>
</comment>
<feature type="transmembrane region" description="Helical" evidence="1">
    <location>
        <begin position="81"/>
        <end position="100"/>
    </location>
</feature>
<dbReference type="Pfam" id="PF07784">
    <property type="entry name" value="DUF1622"/>
    <property type="match status" value="1"/>
</dbReference>
<gene>
    <name evidence="2" type="ORF">FYJ27_06925</name>
</gene>
<dbReference type="OrthoDB" id="1654752at2"/>
<proteinExistence type="predicted"/>
<name>A0A844FHL7_9FIRM</name>
<dbReference type="PANTHER" id="PTHR38468">
    <property type="entry name" value="SLL0939 PROTEIN"/>
    <property type="match status" value="1"/>
</dbReference>
<dbReference type="PANTHER" id="PTHR38468:SF1">
    <property type="entry name" value="SLL0939 PROTEIN"/>
    <property type="match status" value="1"/>
</dbReference>
<accession>A0A844FHL7</accession>
<keyword evidence="1" id="KW-0812">Transmembrane</keyword>